<reference evidence="4 5" key="1">
    <citation type="submission" date="2020-01" db="EMBL/GenBank/DDBJ databases">
        <authorList>
            <consortium name="DOE Joint Genome Institute"/>
            <person name="Haridas S."/>
            <person name="Albert R."/>
            <person name="Binder M."/>
            <person name="Bloem J."/>
            <person name="Labutti K."/>
            <person name="Salamov A."/>
            <person name="Andreopoulos B."/>
            <person name="Baker S.E."/>
            <person name="Barry K."/>
            <person name="Bills G."/>
            <person name="Bluhm B.H."/>
            <person name="Cannon C."/>
            <person name="Castanera R."/>
            <person name="Culley D.E."/>
            <person name="Daum C."/>
            <person name="Ezra D."/>
            <person name="Gonzalez J.B."/>
            <person name="Henrissat B."/>
            <person name="Kuo A."/>
            <person name="Liang C."/>
            <person name="Lipzen A."/>
            <person name="Lutzoni F."/>
            <person name="Magnuson J."/>
            <person name="Mondo S."/>
            <person name="Nolan M."/>
            <person name="Ohm R."/>
            <person name="Pangilinan J."/>
            <person name="Park H.-J.H."/>
            <person name="Ramirez L."/>
            <person name="Alfaro M."/>
            <person name="Sun H."/>
            <person name="Tritt A."/>
            <person name="Yoshinaga Y."/>
            <person name="Zwiers L.-H.L."/>
            <person name="Turgeon B.G."/>
            <person name="Goodwin S.B."/>
            <person name="Spatafora J.W."/>
            <person name="Crous P.W."/>
            <person name="Grigoriev I.V."/>
        </authorList>
    </citation>
    <scope>NUCLEOTIDE SEQUENCE [LARGE SCALE GENOMIC DNA]</scope>
    <source>
        <strain evidence="4 5">CBS 611.86</strain>
    </source>
</reference>
<comment type="caution">
    <text evidence="4">The sequence shown here is derived from an EMBL/GenBank/DDBJ whole genome shotgun (WGS) entry which is preliminary data.</text>
</comment>
<dbReference type="OrthoDB" id="443402at2759"/>
<keyword evidence="5" id="KW-1185">Reference proteome</keyword>
<dbReference type="EMBL" id="JAADJZ010000018">
    <property type="protein sequence ID" value="KAF2868732.1"/>
    <property type="molecule type" value="Genomic_DNA"/>
</dbReference>
<gene>
    <name evidence="4" type="ORF">BDV95DRAFT_549072</name>
</gene>
<protein>
    <submittedName>
        <fullName evidence="4">Uncharacterized protein</fullName>
    </submittedName>
</protein>
<dbReference type="Pfam" id="PF25053">
    <property type="entry name" value="DUF7791"/>
    <property type="match status" value="1"/>
</dbReference>
<dbReference type="InterPro" id="IPR036770">
    <property type="entry name" value="Ankyrin_rpt-contain_sf"/>
</dbReference>
<sequence length="923" mass="106627">MAEAIAVLGIAANVSRFISYGSQLLTQGYEVYSSLDGASDKLRGLELISNDIKNISEEVLAMTISSKWQQFSEDVQALQTLAEECRTVAKRMLQCLEDLKVPTDSRFRRLMSMLQTLRAGSKAKELEDLQQRLVGLDQRMRYRLNSMFQKQSKSEILSAIQDLDATSKRMEINTVVNLDQWMQEIMDLVSKRTESSANQQIAIENISSRLSALAGTARELDMQRQILQGLVYDQMKHREDMIKKAHQETLQWIFDGADSKFVDWLEQENSIYWVKGKAGSGKSTLIKYISTHSRTRIALQEWASPMKLIVASHFFWNAGPRMEKSQSGLLQNLLYQVLRASPGLILELFGSRSPQEPWSRDELFEALQDISLRSDEHFSAKYCFFIDGLDEYEADGQYQDSEEEIVTLIQGLSRCPNIKICVSSRPGNAFLDAFSSLDYKITMQELTRADMQLYVDQLLARNEKFRQLVQEERESHDLVSRIVEKSQGVWLWITLVVRDMLRDVKGGEQLYMLEQRLKSLPQDLESYFATVLDRIEPRHHRQSARMFLVAMKAVTPIPIMALDLLFRDTVDFRHPTPVVDGHEPLRDLEKSEKLLNSRCRDLLEINRSASEFDIWYPSFRPLKVEFVHSTVKDFLQAHNSQFEEQCGQDFEATISLCHIYLAEMKRMPPVPNHYRLNRSLFSLVDGIMYYCFKIDSHLKYSCVTILNEVEEILATQSPMIIHRAELLRRTRTYIDAYLKEVEGSRSFAIAVSWGLVNYVTETLSHNPNLVREKRRIPYLDYALRPHGVGQIALTKMGSRLLCPDSNPNPEIISILLSHGADPNHERVWADFLRYCHRRSQYSDFSREANFEIIMTLLDAGADPYVQVSKKGHDNLDIIEVFQGVFPGNEWRHARETLIARLQKAKEARENKQTSFIWRMLGWT</sequence>
<evidence type="ECO:0000259" key="2">
    <source>
        <dbReference type="Pfam" id="PF24883"/>
    </source>
</evidence>
<name>A0A7C8I5M1_9PLEO</name>
<evidence type="ECO:0000313" key="5">
    <source>
        <dbReference type="Proteomes" id="UP000481861"/>
    </source>
</evidence>
<dbReference type="AlphaFoldDB" id="A0A7C8I5M1"/>
<keyword evidence="1" id="KW-0677">Repeat</keyword>
<evidence type="ECO:0000259" key="3">
    <source>
        <dbReference type="Pfam" id="PF25053"/>
    </source>
</evidence>
<evidence type="ECO:0000256" key="1">
    <source>
        <dbReference type="ARBA" id="ARBA00022737"/>
    </source>
</evidence>
<feature type="domain" description="Nephrocystin 3-like N-terminal" evidence="2">
    <location>
        <begin position="249"/>
        <end position="425"/>
    </location>
</feature>
<dbReference type="PANTHER" id="PTHR10039">
    <property type="entry name" value="AMELOGENIN"/>
    <property type="match status" value="1"/>
</dbReference>
<dbReference type="Gene3D" id="1.25.40.20">
    <property type="entry name" value="Ankyrin repeat-containing domain"/>
    <property type="match status" value="1"/>
</dbReference>
<dbReference type="InterPro" id="IPR056884">
    <property type="entry name" value="NPHP3-like_N"/>
</dbReference>
<feature type="domain" description="DUF7791" evidence="3">
    <location>
        <begin position="534"/>
        <end position="670"/>
    </location>
</feature>
<dbReference type="Pfam" id="PF24883">
    <property type="entry name" value="NPHP3_N"/>
    <property type="match status" value="1"/>
</dbReference>
<dbReference type="SUPFAM" id="SSF52540">
    <property type="entry name" value="P-loop containing nucleoside triphosphate hydrolases"/>
    <property type="match status" value="1"/>
</dbReference>
<evidence type="ECO:0000313" key="4">
    <source>
        <dbReference type="EMBL" id="KAF2868732.1"/>
    </source>
</evidence>
<dbReference type="Proteomes" id="UP000481861">
    <property type="component" value="Unassembled WGS sequence"/>
</dbReference>
<dbReference type="Gene3D" id="3.40.50.300">
    <property type="entry name" value="P-loop containing nucleotide triphosphate hydrolases"/>
    <property type="match status" value="1"/>
</dbReference>
<organism evidence="4 5">
    <name type="scientific">Massariosphaeria phaeospora</name>
    <dbReference type="NCBI Taxonomy" id="100035"/>
    <lineage>
        <taxon>Eukaryota</taxon>
        <taxon>Fungi</taxon>
        <taxon>Dikarya</taxon>
        <taxon>Ascomycota</taxon>
        <taxon>Pezizomycotina</taxon>
        <taxon>Dothideomycetes</taxon>
        <taxon>Pleosporomycetidae</taxon>
        <taxon>Pleosporales</taxon>
        <taxon>Pleosporales incertae sedis</taxon>
        <taxon>Massariosphaeria</taxon>
    </lineage>
</organism>
<accession>A0A7C8I5M1</accession>
<dbReference type="InterPro" id="IPR056693">
    <property type="entry name" value="DUF7791"/>
</dbReference>
<dbReference type="InterPro" id="IPR027417">
    <property type="entry name" value="P-loop_NTPase"/>
</dbReference>
<dbReference type="PANTHER" id="PTHR10039:SF5">
    <property type="entry name" value="NACHT DOMAIN-CONTAINING PROTEIN"/>
    <property type="match status" value="1"/>
</dbReference>
<proteinExistence type="predicted"/>